<dbReference type="Proteomes" id="UP001202328">
    <property type="component" value="Unassembled WGS sequence"/>
</dbReference>
<dbReference type="GO" id="GO:1901259">
    <property type="term" value="P:chloroplast rRNA processing"/>
    <property type="evidence" value="ECO:0007669"/>
    <property type="project" value="TreeGrafter"/>
</dbReference>
<feature type="compositionally biased region" description="Acidic residues" evidence="9">
    <location>
        <begin position="81"/>
        <end position="102"/>
    </location>
</feature>
<feature type="domain" description="RRM" evidence="10">
    <location>
        <begin position="110"/>
        <end position="188"/>
    </location>
</feature>
<keyword evidence="5" id="KW-0677">Repeat</keyword>
<keyword evidence="7" id="KW-0687">Ribonucleoprotein</keyword>
<feature type="domain" description="RRM" evidence="10">
    <location>
        <begin position="213"/>
        <end position="291"/>
    </location>
</feature>
<evidence type="ECO:0000313" key="11">
    <source>
        <dbReference type="EMBL" id="KAI3924496.1"/>
    </source>
</evidence>
<evidence type="ECO:0000256" key="4">
    <source>
        <dbReference type="ARBA" id="ARBA00022664"/>
    </source>
</evidence>
<dbReference type="GO" id="GO:0009535">
    <property type="term" value="C:chloroplast thylakoid membrane"/>
    <property type="evidence" value="ECO:0007669"/>
    <property type="project" value="TreeGrafter"/>
</dbReference>
<dbReference type="InterPro" id="IPR048289">
    <property type="entry name" value="RRM2_NsCP33-like"/>
</dbReference>
<name>A0AAD4SVY1_9MAGN</name>
<evidence type="ECO:0000256" key="9">
    <source>
        <dbReference type="SAM" id="MobiDB-lite"/>
    </source>
</evidence>
<keyword evidence="4" id="KW-0507">mRNA processing</keyword>
<evidence type="ECO:0000256" key="1">
    <source>
        <dbReference type="ARBA" id="ARBA00004229"/>
    </source>
</evidence>
<evidence type="ECO:0000256" key="2">
    <source>
        <dbReference type="ARBA" id="ARBA00022528"/>
    </source>
</evidence>
<evidence type="ECO:0000259" key="10">
    <source>
        <dbReference type="PROSITE" id="PS50102"/>
    </source>
</evidence>
<dbReference type="AlphaFoldDB" id="A0AAD4SVY1"/>
<comment type="subcellular location">
    <subcellularLocation>
        <location evidence="1">Plastid</location>
        <location evidence="1">Chloroplast</location>
    </subcellularLocation>
</comment>
<keyword evidence="12" id="KW-1185">Reference proteome</keyword>
<evidence type="ECO:0000256" key="5">
    <source>
        <dbReference type="ARBA" id="ARBA00022737"/>
    </source>
</evidence>
<gene>
    <name evidence="11" type="ORF">MKW98_032697</name>
</gene>
<evidence type="ECO:0000256" key="3">
    <source>
        <dbReference type="ARBA" id="ARBA00022640"/>
    </source>
</evidence>
<dbReference type="EMBL" id="JAJJMB010008334">
    <property type="protein sequence ID" value="KAI3924496.1"/>
    <property type="molecule type" value="Genomic_DNA"/>
</dbReference>
<dbReference type="PANTHER" id="PTHR48025:SF11">
    <property type="entry name" value="RNA-BINDING PROTEIN CP33, CHLOROPLASTIC"/>
    <property type="match status" value="1"/>
</dbReference>
<dbReference type="InterPro" id="IPR012677">
    <property type="entry name" value="Nucleotide-bd_a/b_plait_sf"/>
</dbReference>
<comment type="caution">
    <text evidence="11">The sequence shown here is derived from an EMBL/GenBank/DDBJ whole genome shotgun (WGS) entry which is preliminary data.</text>
</comment>
<dbReference type="Pfam" id="PF00076">
    <property type="entry name" value="RRM_1"/>
    <property type="match status" value="2"/>
</dbReference>
<dbReference type="SMART" id="SM00360">
    <property type="entry name" value="RRM"/>
    <property type="match status" value="2"/>
</dbReference>
<evidence type="ECO:0000313" key="12">
    <source>
        <dbReference type="Proteomes" id="UP001202328"/>
    </source>
</evidence>
<evidence type="ECO:0000256" key="8">
    <source>
        <dbReference type="PROSITE-ProRule" id="PRU00176"/>
    </source>
</evidence>
<dbReference type="GO" id="GO:0003729">
    <property type="term" value="F:mRNA binding"/>
    <property type="evidence" value="ECO:0007669"/>
    <property type="project" value="TreeGrafter"/>
</dbReference>
<organism evidence="11 12">
    <name type="scientific">Papaver atlanticum</name>
    <dbReference type="NCBI Taxonomy" id="357466"/>
    <lineage>
        <taxon>Eukaryota</taxon>
        <taxon>Viridiplantae</taxon>
        <taxon>Streptophyta</taxon>
        <taxon>Embryophyta</taxon>
        <taxon>Tracheophyta</taxon>
        <taxon>Spermatophyta</taxon>
        <taxon>Magnoliopsida</taxon>
        <taxon>Ranunculales</taxon>
        <taxon>Papaveraceae</taxon>
        <taxon>Papaveroideae</taxon>
        <taxon>Papaver</taxon>
    </lineage>
</organism>
<dbReference type="PANTHER" id="PTHR48025">
    <property type="entry name" value="OS02G0815200 PROTEIN"/>
    <property type="match status" value="1"/>
</dbReference>
<sequence length="323" mass="35562">MAAPFISMAAATTSTAISSVRLIHRIVNISLDFSPLTLKSKFTEIKPTFLKFQTPSTRLSTLSSSIHCHDSTSVLDRKDYENEEEDEDYEDEFSYDDEDDDEDLPIQESSRLYVGNLPYSMTSSQLTDIFNQAGQVSSVEIVYDRVTDRSRGFAFVTMGTAEQAKEAIRMFAGSQIGGRTVKVNFPEVPRGGEREIMGPKIHRSNRGFVESPYKVYAGNLGWTVSSEGLKNAFANQPGLLSAKVIYDRDSGKARGFGFVTFSSAQDAKSAIDALNGVEVEGRPLRLNLAAERAKTVASQVEETKSESDAEIPENAMQPTISMN</sequence>
<protein>
    <recommendedName>
        <fullName evidence="10">RRM domain-containing protein</fullName>
    </recommendedName>
</protein>
<evidence type="ECO:0000256" key="6">
    <source>
        <dbReference type="ARBA" id="ARBA00022884"/>
    </source>
</evidence>
<dbReference type="InterPro" id="IPR000504">
    <property type="entry name" value="RRM_dom"/>
</dbReference>
<feature type="region of interest" description="Disordered" evidence="9">
    <location>
        <begin position="297"/>
        <end position="323"/>
    </location>
</feature>
<dbReference type="InterPro" id="IPR035979">
    <property type="entry name" value="RBD_domain_sf"/>
</dbReference>
<dbReference type="GO" id="GO:0006397">
    <property type="term" value="P:mRNA processing"/>
    <property type="evidence" value="ECO:0007669"/>
    <property type="project" value="UniProtKB-KW"/>
</dbReference>
<dbReference type="PROSITE" id="PS50102">
    <property type="entry name" value="RRM"/>
    <property type="match status" value="2"/>
</dbReference>
<keyword evidence="6 8" id="KW-0694">RNA-binding</keyword>
<reference evidence="11" key="1">
    <citation type="submission" date="2022-04" db="EMBL/GenBank/DDBJ databases">
        <title>A functionally conserved STORR gene fusion in Papaver species that diverged 16.8 million years ago.</title>
        <authorList>
            <person name="Catania T."/>
        </authorList>
    </citation>
    <scope>NUCLEOTIDE SEQUENCE</scope>
    <source>
        <strain evidence="11">S-188037</strain>
    </source>
</reference>
<feature type="region of interest" description="Disordered" evidence="9">
    <location>
        <begin position="75"/>
        <end position="102"/>
    </location>
</feature>
<dbReference type="Gene3D" id="3.30.70.330">
    <property type="match status" value="2"/>
</dbReference>
<dbReference type="InterPro" id="IPR050502">
    <property type="entry name" value="Euk_RNA-bind_prot"/>
</dbReference>
<keyword evidence="3" id="KW-0934">Plastid</keyword>
<keyword evidence="2" id="KW-0150">Chloroplast</keyword>
<proteinExistence type="predicted"/>
<evidence type="ECO:0000256" key="7">
    <source>
        <dbReference type="ARBA" id="ARBA00023274"/>
    </source>
</evidence>
<accession>A0AAD4SVY1</accession>
<dbReference type="CDD" id="cd21608">
    <property type="entry name" value="RRM2_NsCP33_like"/>
    <property type="match status" value="1"/>
</dbReference>
<dbReference type="SUPFAM" id="SSF54928">
    <property type="entry name" value="RNA-binding domain, RBD"/>
    <property type="match status" value="2"/>
</dbReference>
<dbReference type="GO" id="GO:1990904">
    <property type="term" value="C:ribonucleoprotein complex"/>
    <property type="evidence" value="ECO:0007669"/>
    <property type="project" value="UniProtKB-KW"/>
</dbReference>